<comment type="caution">
    <text evidence="4">The sequence shown here is derived from an EMBL/GenBank/DDBJ whole genome shotgun (WGS) entry which is preliminary data.</text>
</comment>
<feature type="signal peptide" evidence="2">
    <location>
        <begin position="1"/>
        <end position="20"/>
    </location>
</feature>
<evidence type="ECO:0000256" key="2">
    <source>
        <dbReference type="SAM" id="SignalP"/>
    </source>
</evidence>
<feature type="region of interest" description="Disordered" evidence="1">
    <location>
        <begin position="31"/>
        <end position="50"/>
    </location>
</feature>
<dbReference type="PANTHER" id="PTHR36933">
    <property type="entry name" value="SLL0788 PROTEIN"/>
    <property type="match status" value="1"/>
</dbReference>
<keyword evidence="5" id="KW-1185">Reference proteome</keyword>
<dbReference type="InterPro" id="IPR005183">
    <property type="entry name" value="DUF305_CopM-like"/>
</dbReference>
<dbReference type="RefSeq" id="WP_162398292.1">
    <property type="nucleotide sequence ID" value="NZ_JADEXF010000441.1"/>
</dbReference>
<reference evidence="4 5" key="1">
    <citation type="submission" date="2020-10" db="EMBL/GenBank/DDBJ databases">
        <authorList>
            <person name="Castelo-Branco R."/>
            <person name="Eusebio N."/>
            <person name="Adriana R."/>
            <person name="Vieira A."/>
            <person name="Brugerolle De Fraissinette N."/>
            <person name="Rezende De Castro R."/>
            <person name="Schneider M.P."/>
            <person name="Vasconcelos V."/>
            <person name="Leao P.N."/>
        </authorList>
    </citation>
    <scope>NUCLEOTIDE SEQUENCE [LARGE SCALE GENOMIC DNA]</scope>
    <source>
        <strain evidence="4 5">LEGE 07299</strain>
    </source>
</reference>
<feature type="domain" description="DUF305" evidence="3">
    <location>
        <begin position="58"/>
        <end position="210"/>
    </location>
</feature>
<proteinExistence type="predicted"/>
<protein>
    <submittedName>
        <fullName evidence="4">DUF305 domain-containing protein</fullName>
    </submittedName>
</protein>
<keyword evidence="2" id="KW-0732">Signal</keyword>
<sequence>MNKKVLTYSLVALLTGTTIAAFPMINSAKANDHNQVETPNPTNTSPMHGGMNMRAEVDKSFIEMMIPHHQSATEMAQMALSRAKSPEVKKLAQSIISDQTREIQQMQAWYKQWYGTEVPMSGMNMGNGMDEAMKISMQQQEMMDKEMMTALQNAPNFDQEFLRQMTRHHRMATMMAGMVGNSARHPEIRNLAQSIAKSQSTEIAQMQQLLQVMNTQNRNTPNRSSR</sequence>
<evidence type="ECO:0000313" key="4">
    <source>
        <dbReference type="EMBL" id="MBE9106076.1"/>
    </source>
</evidence>
<accession>A0ABR9U096</accession>
<dbReference type="Proteomes" id="UP000647836">
    <property type="component" value="Unassembled WGS sequence"/>
</dbReference>
<dbReference type="EMBL" id="JADEXF010000441">
    <property type="protein sequence ID" value="MBE9106076.1"/>
    <property type="molecule type" value="Genomic_DNA"/>
</dbReference>
<feature type="compositionally biased region" description="Polar residues" evidence="1">
    <location>
        <begin position="36"/>
        <end position="46"/>
    </location>
</feature>
<evidence type="ECO:0000259" key="3">
    <source>
        <dbReference type="Pfam" id="PF03713"/>
    </source>
</evidence>
<feature type="chain" id="PRO_5045086631" evidence="2">
    <location>
        <begin position="21"/>
        <end position="226"/>
    </location>
</feature>
<gene>
    <name evidence="4" type="ORF">IQ229_14340</name>
</gene>
<name>A0ABR9U096_9NOSO</name>
<dbReference type="Pfam" id="PF03713">
    <property type="entry name" value="DUF305"/>
    <property type="match status" value="1"/>
</dbReference>
<dbReference type="Gene3D" id="1.20.1260.10">
    <property type="match status" value="1"/>
</dbReference>
<dbReference type="InterPro" id="IPR012347">
    <property type="entry name" value="Ferritin-like"/>
</dbReference>
<evidence type="ECO:0000313" key="5">
    <source>
        <dbReference type="Proteomes" id="UP000647836"/>
    </source>
</evidence>
<evidence type="ECO:0000256" key="1">
    <source>
        <dbReference type="SAM" id="MobiDB-lite"/>
    </source>
</evidence>
<organism evidence="4 5">
    <name type="scientific">Nostoc cf. edaphicum LEGE 07299</name>
    <dbReference type="NCBI Taxonomy" id="2777974"/>
    <lineage>
        <taxon>Bacteria</taxon>
        <taxon>Bacillati</taxon>
        <taxon>Cyanobacteriota</taxon>
        <taxon>Cyanophyceae</taxon>
        <taxon>Nostocales</taxon>
        <taxon>Nostocaceae</taxon>
        <taxon>Nostoc</taxon>
    </lineage>
</organism>
<dbReference type="PANTHER" id="PTHR36933:SF1">
    <property type="entry name" value="SLL0788 PROTEIN"/>
    <property type="match status" value="1"/>
</dbReference>